<accession>A0A553PSX4</accession>
<feature type="domain" description="Neurotransmitter-gated ion-channel transmembrane" evidence="14">
    <location>
        <begin position="253"/>
        <end position="338"/>
    </location>
</feature>
<evidence type="ECO:0000256" key="9">
    <source>
        <dbReference type="ARBA" id="ARBA00023136"/>
    </source>
</evidence>
<dbReference type="GO" id="GO:0004888">
    <property type="term" value="F:transmembrane signaling receptor activity"/>
    <property type="evidence" value="ECO:0007669"/>
    <property type="project" value="InterPro"/>
</dbReference>
<dbReference type="InterPro" id="IPR006201">
    <property type="entry name" value="Neur_channel"/>
</dbReference>
<sequence>MKQSLALNAVLVCLIEVALVGSDSVSYEDCLADPDVISEAFCLPKGYRKDVPPSTIMPIGVYVNLPLSEISAIDDQHSQISIRLSYKLLWPEPRMVLNTSIDWNTVEEKPVAASLIRHFWTPDIIIHDLVEFKKPEVIKEVAALQIKKEHSVYFKIRSDLTVVCKGMEFALYPFDSHVCHLKLTSFSHDTNEMILNGGYTYNQDNQRALPFKVAISRMKDSDVYRGHNSNYSMFALEIRLRRYVSPYILSCFLPTGIFVVVSWVSFLIPADIIAARIVLLVTLVLVLINKFNYVTERIPVARQETALEFWVSACICLVFAALGEYAFILWKMTRLRRQEREYNPEAHQSSWPQVPANGEVVGLRFNGGHSLQLQKSVKLPTVAMIDRHGVRNQVAHRHQRLTSPVVTSPINVRPQGLDLDQSSISDSFIEYGAGFSENYNPSLRGHDEVNPARNSSHAKVHWKDPFWKDSLEIGDRCQESRKPGQTKQEEEFARKRKKYLEDFDEHALKVYPSLFLTFNVIYWFYYMFYCH</sequence>
<dbReference type="STRING" id="6832.A0A553PSX4"/>
<dbReference type="Gene3D" id="1.20.58.390">
    <property type="entry name" value="Neurotransmitter-gated ion-channel transmembrane domain"/>
    <property type="match status" value="1"/>
</dbReference>
<dbReference type="GO" id="GO:0005886">
    <property type="term" value="C:plasma membrane"/>
    <property type="evidence" value="ECO:0007669"/>
    <property type="project" value="UniProtKB-SubCell"/>
</dbReference>
<comment type="caution">
    <text evidence="15">The sequence shown here is derived from an EMBL/GenBank/DDBJ whole genome shotgun (WGS) entry which is preliminary data.</text>
</comment>
<reference evidence="15 16" key="1">
    <citation type="journal article" date="2018" name="Nat. Ecol. Evol.">
        <title>Genomic signatures of mitonuclear coevolution across populations of Tigriopus californicus.</title>
        <authorList>
            <person name="Barreto F.S."/>
            <person name="Watson E.T."/>
            <person name="Lima T.G."/>
            <person name="Willett C.S."/>
            <person name="Edmands S."/>
            <person name="Li W."/>
            <person name="Burton R.S."/>
        </authorList>
    </citation>
    <scope>NUCLEOTIDE SEQUENCE [LARGE SCALE GENOMIC DNA]</scope>
    <source>
        <strain evidence="15 16">San Diego</strain>
    </source>
</reference>
<evidence type="ECO:0000313" key="15">
    <source>
        <dbReference type="EMBL" id="TRY80782.1"/>
    </source>
</evidence>
<keyword evidence="10" id="KW-0407">Ion channel</keyword>
<evidence type="ECO:0000256" key="12">
    <source>
        <dbReference type="SAM" id="SignalP"/>
    </source>
</evidence>
<evidence type="ECO:0000256" key="8">
    <source>
        <dbReference type="ARBA" id="ARBA00023065"/>
    </source>
</evidence>
<feature type="domain" description="Neurotransmitter-gated ion-channel ligand-binding" evidence="13">
    <location>
        <begin position="45"/>
        <end position="199"/>
    </location>
</feature>
<evidence type="ECO:0000256" key="1">
    <source>
        <dbReference type="ARBA" id="ARBA00004141"/>
    </source>
</evidence>
<dbReference type="SUPFAM" id="SSF63712">
    <property type="entry name" value="Nicotinic receptor ligand binding domain-like"/>
    <property type="match status" value="1"/>
</dbReference>
<organism evidence="15 16">
    <name type="scientific">Tigriopus californicus</name>
    <name type="common">Marine copepod</name>
    <dbReference type="NCBI Taxonomy" id="6832"/>
    <lineage>
        <taxon>Eukaryota</taxon>
        <taxon>Metazoa</taxon>
        <taxon>Ecdysozoa</taxon>
        <taxon>Arthropoda</taxon>
        <taxon>Crustacea</taxon>
        <taxon>Multicrustacea</taxon>
        <taxon>Hexanauplia</taxon>
        <taxon>Copepoda</taxon>
        <taxon>Harpacticoida</taxon>
        <taxon>Harpacticidae</taxon>
        <taxon>Tigriopus</taxon>
    </lineage>
</organism>
<feature type="transmembrane region" description="Helical" evidence="11">
    <location>
        <begin position="506"/>
        <end position="525"/>
    </location>
</feature>
<feature type="transmembrane region" description="Helical" evidence="11">
    <location>
        <begin position="247"/>
        <end position="266"/>
    </location>
</feature>
<keyword evidence="4" id="KW-1003">Cell membrane</keyword>
<dbReference type="AlphaFoldDB" id="A0A553PSX4"/>
<dbReference type="InterPro" id="IPR036734">
    <property type="entry name" value="Neur_chan_lig-bd_sf"/>
</dbReference>
<dbReference type="Gene3D" id="2.70.170.10">
    <property type="entry name" value="Neurotransmitter-gated ion-channel ligand-binding domain"/>
    <property type="match status" value="1"/>
</dbReference>
<proteinExistence type="predicted"/>
<dbReference type="OrthoDB" id="6667051at2759"/>
<dbReference type="SUPFAM" id="SSF90112">
    <property type="entry name" value="Neurotransmitter-gated ion-channel transmembrane pore"/>
    <property type="match status" value="1"/>
</dbReference>
<dbReference type="InterPro" id="IPR038050">
    <property type="entry name" value="Neuro_actylchol_rec"/>
</dbReference>
<dbReference type="InterPro" id="IPR006029">
    <property type="entry name" value="Neurotrans-gated_channel_TM"/>
</dbReference>
<dbReference type="Pfam" id="PF02932">
    <property type="entry name" value="Neur_chan_memb"/>
    <property type="match status" value="1"/>
</dbReference>
<evidence type="ECO:0000256" key="7">
    <source>
        <dbReference type="ARBA" id="ARBA00022989"/>
    </source>
</evidence>
<keyword evidence="8" id="KW-0406">Ion transport</keyword>
<dbReference type="Pfam" id="PF02931">
    <property type="entry name" value="Neur_chan_LBD"/>
    <property type="match status" value="1"/>
</dbReference>
<evidence type="ECO:0000313" key="16">
    <source>
        <dbReference type="Proteomes" id="UP000318571"/>
    </source>
</evidence>
<keyword evidence="9 11" id="KW-0472">Membrane</keyword>
<evidence type="ECO:0000256" key="6">
    <source>
        <dbReference type="ARBA" id="ARBA00022729"/>
    </source>
</evidence>
<dbReference type="PANTHER" id="PTHR18945">
    <property type="entry name" value="NEUROTRANSMITTER GATED ION CHANNEL"/>
    <property type="match status" value="1"/>
</dbReference>
<feature type="signal peptide" evidence="12">
    <location>
        <begin position="1"/>
        <end position="22"/>
    </location>
</feature>
<evidence type="ECO:0000259" key="13">
    <source>
        <dbReference type="Pfam" id="PF02931"/>
    </source>
</evidence>
<dbReference type="InterPro" id="IPR006028">
    <property type="entry name" value="GABAA/Glycine_rcpt"/>
</dbReference>
<dbReference type="GO" id="GO:0005254">
    <property type="term" value="F:chloride channel activity"/>
    <property type="evidence" value="ECO:0007669"/>
    <property type="project" value="UniProtKB-ARBA"/>
</dbReference>
<dbReference type="PRINTS" id="PR00253">
    <property type="entry name" value="GABAARECEPTR"/>
</dbReference>
<feature type="chain" id="PRO_5021754116" description="Neurotransmitter-gated ion-channel ligand-binding domain-containing protein" evidence="12">
    <location>
        <begin position="23"/>
        <end position="531"/>
    </location>
</feature>
<keyword evidence="16" id="KW-1185">Reference proteome</keyword>
<evidence type="ECO:0000256" key="4">
    <source>
        <dbReference type="ARBA" id="ARBA00022475"/>
    </source>
</evidence>
<keyword evidence="6 12" id="KW-0732">Signal</keyword>
<evidence type="ECO:0000256" key="2">
    <source>
        <dbReference type="ARBA" id="ARBA00004236"/>
    </source>
</evidence>
<feature type="transmembrane region" description="Helical" evidence="11">
    <location>
        <begin position="309"/>
        <end position="330"/>
    </location>
</feature>
<keyword evidence="7 11" id="KW-1133">Transmembrane helix</keyword>
<evidence type="ECO:0000256" key="10">
    <source>
        <dbReference type="ARBA" id="ARBA00023303"/>
    </source>
</evidence>
<feature type="transmembrane region" description="Helical" evidence="11">
    <location>
        <begin position="273"/>
        <end position="289"/>
    </location>
</feature>
<dbReference type="InterPro" id="IPR036719">
    <property type="entry name" value="Neuro-gated_channel_TM_sf"/>
</dbReference>
<evidence type="ECO:0008006" key="17">
    <source>
        <dbReference type="Google" id="ProtNLM"/>
    </source>
</evidence>
<keyword evidence="5 11" id="KW-0812">Transmembrane</keyword>
<protein>
    <recommendedName>
        <fullName evidence="17">Neurotransmitter-gated ion-channel ligand-binding domain-containing protein</fullName>
    </recommendedName>
</protein>
<gene>
    <name evidence="15" type="ORF">TCAL_13054</name>
</gene>
<evidence type="ECO:0000256" key="3">
    <source>
        <dbReference type="ARBA" id="ARBA00022448"/>
    </source>
</evidence>
<dbReference type="EMBL" id="VCGU01000001">
    <property type="protein sequence ID" value="TRY80782.1"/>
    <property type="molecule type" value="Genomic_DNA"/>
</dbReference>
<dbReference type="Proteomes" id="UP000318571">
    <property type="component" value="Chromosome 12"/>
</dbReference>
<evidence type="ECO:0000256" key="11">
    <source>
        <dbReference type="SAM" id="Phobius"/>
    </source>
</evidence>
<comment type="subcellular location">
    <subcellularLocation>
        <location evidence="2">Cell membrane</location>
    </subcellularLocation>
    <subcellularLocation>
        <location evidence="1">Membrane</location>
        <topology evidence="1">Multi-pass membrane protein</topology>
    </subcellularLocation>
</comment>
<keyword evidence="3" id="KW-0813">Transport</keyword>
<evidence type="ECO:0000256" key="5">
    <source>
        <dbReference type="ARBA" id="ARBA00022692"/>
    </source>
</evidence>
<dbReference type="GO" id="GO:0099095">
    <property type="term" value="F:ligand-gated monoatomic anion channel activity"/>
    <property type="evidence" value="ECO:0007669"/>
    <property type="project" value="UniProtKB-ARBA"/>
</dbReference>
<dbReference type="InterPro" id="IPR006202">
    <property type="entry name" value="Neur_chan_lig-bd"/>
</dbReference>
<name>A0A553PSX4_TIGCA</name>
<evidence type="ECO:0000259" key="14">
    <source>
        <dbReference type="Pfam" id="PF02932"/>
    </source>
</evidence>
<dbReference type="GO" id="GO:0005230">
    <property type="term" value="F:extracellular ligand-gated monoatomic ion channel activity"/>
    <property type="evidence" value="ECO:0007669"/>
    <property type="project" value="InterPro"/>
</dbReference>